<dbReference type="Proteomes" id="UP001254165">
    <property type="component" value="Unassembled WGS sequence"/>
</dbReference>
<comment type="caution">
    <text evidence="1">The sequence shown here is derived from an EMBL/GenBank/DDBJ whole genome shotgun (WGS) entry which is preliminary data.</text>
</comment>
<organism evidence="1 2">
    <name type="scientific">Thermanaerothrix solaris</name>
    <dbReference type="NCBI Taxonomy" id="3058434"/>
    <lineage>
        <taxon>Bacteria</taxon>
        <taxon>Bacillati</taxon>
        <taxon>Chloroflexota</taxon>
        <taxon>Anaerolineae</taxon>
        <taxon>Anaerolineales</taxon>
        <taxon>Anaerolineaceae</taxon>
        <taxon>Thermanaerothrix</taxon>
    </lineage>
</organism>
<dbReference type="PANTHER" id="PTHR30531:SF12">
    <property type="entry name" value="FLAGELLAR BIOSYNTHETIC PROTEIN FLHB"/>
    <property type="match status" value="1"/>
</dbReference>
<dbReference type="PRINTS" id="PR00950">
    <property type="entry name" value="TYPE3IMSPROT"/>
</dbReference>
<evidence type="ECO:0000313" key="2">
    <source>
        <dbReference type="Proteomes" id="UP001254165"/>
    </source>
</evidence>
<protein>
    <submittedName>
        <fullName evidence="1">EscU/YscU/HrcU family type III secretion system export apparatus switch protein</fullName>
    </submittedName>
</protein>
<dbReference type="SUPFAM" id="SSF160544">
    <property type="entry name" value="EscU C-terminal domain-like"/>
    <property type="match status" value="1"/>
</dbReference>
<proteinExistence type="predicted"/>
<keyword evidence="2" id="KW-1185">Reference proteome</keyword>
<dbReference type="RefSeq" id="WP_315624336.1">
    <property type="nucleotide sequence ID" value="NZ_JAUHMF010000001.1"/>
</dbReference>
<sequence length="110" mass="11838">MSVYRIWLDEKGQVRKASGQTAAVALGYDPEQEAAPRVLAAGRGVVAEKIIAVAQENQIPVVEDQALVEALASVDIGAMIPVELYAVVAEVLAYVYRLRGYLPPRLESGD</sequence>
<dbReference type="Pfam" id="PF01312">
    <property type="entry name" value="Bac_export_2"/>
    <property type="match status" value="1"/>
</dbReference>
<evidence type="ECO:0000313" key="1">
    <source>
        <dbReference type="EMBL" id="MDT8897673.1"/>
    </source>
</evidence>
<dbReference type="Gene3D" id="3.40.1690.10">
    <property type="entry name" value="secretion proteins EscU"/>
    <property type="match status" value="1"/>
</dbReference>
<gene>
    <name evidence="1" type="ORF">QYE77_05290</name>
</gene>
<name>A0ABU3NLF3_9CHLR</name>
<dbReference type="PANTHER" id="PTHR30531">
    <property type="entry name" value="FLAGELLAR BIOSYNTHETIC PROTEIN FLHB"/>
    <property type="match status" value="1"/>
</dbReference>
<dbReference type="InterPro" id="IPR006135">
    <property type="entry name" value="T3SS_substrate_exporter"/>
</dbReference>
<reference evidence="1 2" key="1">
    <citation type="submission" date="2023-07" db="EMBL/GenBank/DDBJ databases">
        <title>Novel species of Thermanaerothrix with wide hydrolytic capabilities.</title>
        <authorList>
            <person name="Zayulina K.S."/>
            <person name="Podosokorskaya O.A."/>
            <person name="Elcheninov A.G."/>
        </authorList>
    </citation>
    <scope>NUCLEOTIDE SEQUENCE [LARGE SCALE GENOMIC DNA]</scope>
    <source>
        <strain evidence="1 2">4228-RoL</strain>
    </source>
</reference>
<dbReference type="EMBL" id="JAUHMF010000001">
    <property type="protein sequence ID" value="MDT8897673.1"/>
    <property type="molecule type" value="Genomic_DNA"/>
</dbReference>
<dbReference type="InterPro" id="IPR029025">
    <property type="entry name" value="T3SS_substrate_exporter_C"/>
</dbReference>
<accession>A0ABU3NLF3</accession>